<organism evidence="2 3">
    <name type="scientific">Spodoptera exigua</name>
    <name type="common">Beet armyworm</name>
    <name type="synonym">Noctua fulgens</name>
    <dbReference type="NCBI Taxonomy" id="7107"/>
    <lineage>
        <taxon>Eukaryota</taxon>
        <taxon>Metazoa</taxon>
        <taxon>Ecdysozoa</taxon>
        <taxon>Arthropoda</taxon>
        <taxon>Hexapoda</taxon>
        <taxon>Insecta</taxon>
        <taxon>Pterygota</taxon>
        <taxon>Neoptera</taxon>
        <taxon>Endopterygota</taxon>
        <taxon>Lepidoptera</taxon>
        <taxon>Glossata</taxon>
        <taxon>Ditrysia</taxon>
        <taxon>Noctuoidea</taxon>
        <taxon>Noctuidae</taxon>
        <taxon>Amphipyrinae</taxon>
        <taxon>Spodoptera</taxon>
    </lineage>
</organism>
<evidence type="ECO:0000313" key="2">
    <source>
        <dbReference type="EMBL" id="KAF9410992.1"/>
    </source>
</evidence>
<name>A0A835G9S7_SPOEX</name>
<evidence type="ECO:0000313" key="3">
    <source>
        <dbReference type="Proteomes" id="UP000648187"/>
    </source>
</evidence>
<feature type="region of interest" description="Disordered" evidence="1">
    <location>
        <begin position="111"/>
        <end position="135"/>
    </location>
</feature>
<dbReference type="Proteomes" id="UP000648187">
    <property type="component" value="Unassembled WGS sequence"/>
</dbReference>
<accession>A0A835G9S7</accession>
<protein>
    <submittedName>
        <fullName evidence="2">Uncharacterized protein</fullName>
    </submittedName>
</protein>
<dbReference type="EMBL" id="JACKWZ010000239">
    <property type="protein sequence ID" value="KAF9410992.1"/>
    <property type="molecule type" value="Genomic_DNA"/>
</dbReference>
<feature type="compositionally biased region" description="Basic residues" evidence="1">
    <location>
        <begin position="126"/>
        <end position="135"/>
    </location>
</feature>
<dbReference type="AlphaFoldDB" id="A0A835G9S7"/>
<keyword evidence="3" id="KW-1185">Reference proteome</keyword>
<evidence type="ECO:0000256" key="1">
    <source>
        <dbReference type="SAM" id="MobiDB-lite"/>
    </source>
</evidence>
<dbReference type="PANTHER" id="PTHR46601:SF2">
    <property type="entry name" value="UBIQUITIN-LIKE PROTEASE FAMILY PROFILE DOMAIN-CONTAINING PROTEIN"/>
    <property type="match status" value="1"/>
</dbReference>
<feature type="compositionally biased region" description="Polar residues" evidence="1">
    <location>
        <begin position="111"/>
        <end position="124"/>
    </location>
</feature>
<sequence>MNIAAMRPKKKPKTKEEIKEQKRIAERLRYQRLKNDPVKREQLKEKERRNYQREKEKGTRKLVKDMCRREHKAVAKEWRKHRAKNHEKKSFERNNKQFCTTKYSGIRGFSFSSIPMTTPRNDASNARKRHARKKRDKIIKYKDKKIEKRLERLEKAKTKENVDTPNTKLIKMCDSPVTRSEVVKKALFGELLNAQLKENYANLKTCQEKQIFGKVVSARQSVLVPKLRTRKEKISSDCIKTVRTFYENDDNSRLGAGKRECLTRKGVKKQKRYLSDSIANLYKKFQAEHFKISYTTFCRLRPFWVITPNVSERDKCLSIKHANIDLKLHTALLEKTCCNRYDELCLSRTCQRCIDKNPNYSEFDDSKPIEFKKWISEKQTYKDPKTKNVRAVTKYLKKTFTAIQQRCSAITLLTIDDKAIQELTDDLQNETVNLKSLSCTCEDECQHFNLGVLEYKNKTKLNVDDIYTDSENENIDNLQDPTMETDDDAALAGPSSINQQNYTIGDYVLVKFLVRNTEYCYAAVINKIDMEEGELTVTFLKICDDKGHTFRVDENDVSDVSFDQVLKKLPNPDIALKGKRIFYYFNIPVPVFEK</sequence>
<dbReference type="PANTHER" id="PTHR46601">
    <property type="entry name" value="ULP_PROTEASE DOMAIN-CONTAINING PROTEIN"/>
    <property type="match status" value="1"/>
</dbReference>
<proteinExistence type="predicted"/>
<feature type="region of interest" description="Disordered" evidence="1">
    <location>
        <begin position="32"/>
        <end position="63"/>
    </location>
</feature>
<gene>
    <name evidence="2" type="ORF">HW555_010124</name>
</gene>
<feature type="region of interest" description="Disordered" evidence="1">
    <location>
        <begin position="1"/>
        <end position="20"/>
    </location>
</feature>
<comment type="caution">
    <text evidence="2">The sequence shown here is derived from an EMBL/GenBank/DDBJ whole genome shotgun (WGS) entry which is preliminary data.</text>
</comment>
<reference evidence="2" key="1">
    <citation type="submission" date="2020-08" db="EMBL/GenBank/DDBJ databases">
        <title>Spodoptera exigua strain:BAW_Kor-Di-RS1 Genome sequencing and assembly.</title>
        <authorList>
            <person name="Kim J."/>
            <person name="Nam H.Y."/>
            <person name="Kwon M."/>
            <person name="Choi J.H."/>
            <person name="Cho S.R."/>
            <person name="Kim G.-H."/>
        </authorList>
    </citation>
    <scope>NUCLEOTIDE SEQUENCE</scope>
    <source>
        <strain evidence="2">BAW_Kor-Di-RS1</strain>
        <tissue evidence="2">Whole-body</tissue>
    </source>
</reference>